<proteinExistence type="predicted"/>
<organism evidence="1 2">
    <name type="scientific">Amycolatopsis dendrobii</name>
    <dbReference type="NCBI Taxonomy" id="2760662"/>
    <lineage>
        <taxon>Bacteria</taxon>
        <taxon>Bacillati</taxon>
        <taxon>Actinomycetota</taxon>
        <taxon>Actinomycetes</taxon>
        <taxon>Pseudonocardiales</taxon>
        <taxon>Pseudonocardiaceae</taxon>
        <taxon>Amycolatopsis</taxon>
    </lineage>
</organism>
<dbReference type="RefSeq" id="WP_182890646.1">
    <property type="nucleotide sequence ID" value="NZ_JACGZW010000003.1"/>
</dbReference>
<protein>
    <submittedName>
        <fullName evidence="1">Phage tail family protein</fullName>
    </submittedName>
</protein>
<name>A0A7W3Z9T7_9PSEU</name>
<reference evidence="1 2" key="1">
    <citation type="submission" date="2020-08" db="EMBL/GenBank/DDBJ databases">
        <title>Amycolatopsis sp. nov. DR6-1 isolated from Dendrobium heterocarpum.</title>
        <authorList>
            <person name="Tedsree N."/>
            <person name="Kuncharoen N."/>
            <person name="Likhitwitayawuid K."/>
            <person name="Tanasupawat S."/>
        </authorList>
    </citation>
    <scope>NUCLEOTIDE SEQUENCE [LARGE SCALE GENOMIC DNA]</scope>
    <source>
        <strain evidence="1 2">DR6-1</strain>
    </source>
</reference>
<evidence type="ECO:0000313" key="1">
    <source>
        <dbReference type="EMBL" id="MBB1153525.1"/>
    </source>
</evidence>
<dbReference type="AlphaFoldDB" id="A0A7W3Z9T7"/>
<keyword evidence="2" id="KW-1185">Reference proteome</keyword>
<accession>A0A7W3Z9T7</accession>
<comment type="caution">
    <text evidence="1">The sequence shown here is derived from an EMBL/GenBank/DDBJ whole genome shotgun (WGS) entry which is preliminary data.</text>
</comment>
<sequence>MLGGQVWTLENIRFHHAYDVRDADGVQWILTKEEGFWGTPGTNATLSPRLNKHGQFRSPGWKKERTVTLTGRCYHPDYEVLRRAEANVLGLLSDPRAPGTLTCYSEIGVLSLDVFLDDAILCTPLDIVSEPGIEFSIQLVAPDPRKYSPETQVQTVGLPQDTGDGLDFSQVVSPEVDSGLYFGLGSSTTGLTFGTFNGVGFMTLSNPGTAPATPVFTLYGPLTSPVLTTSTGYSLRYNGTLGANDYVTIDPAVPAVVLNGQTSRRELLYPANFEAFNVPPAVAGQPGTLSVGLAHSGASTAGGYATAAYRAYWF</sequence>
<evidence type="ECO:0000313" key="2">
    <source>
        <dbReference type="Proteomes" id="UP000526734"/>
    </source>
</evidence>
<dbReference type="Gene3D" id="2.60.120.860">
    <property type="match status" value="1"/>
</dbReference>
<gene>
    <name evidence="1" type="ORF">H4281_10330</name>
</gene>
<dbReference type="Proteomes" id="UP000526734">
    <property type="component" value="Unassembled WGS sequence"/>
</dbReference>
<dbReference type="EMBL" id="JACGZW010000003">
    <property type="protein sequence ID" value="MBB1153525.1"/>
    <property type="molecule type" value="Genomic_DNA"/>
</dbReference>